<feature type="transmembrane region" description="Helical" evidence="6">
    <location>
        <begin position="159"/>
        <end position="179"/>
    </location>
</feature>
<proteinExistence type="inferred from homology"/>
<keyword evidence="5 6" id="KW-0472">Membrane</keyword>
<feature type="transmembrane region" description="Helical" evidence="6">
    <location>
        <begin position="106"/>
        <end position="126"/>
    </location>
</feature>
<keyword evidence="4 6" id="KW-1133">Transmembrane helix</keyword>
<evidence type="ECO:0000313" key="7">
    <source>
        <dbReference type="Proteomes" id="UP000504606"/>
    </source>
</evidence>
<evidence type="ECO:0000256" key="5">
    <source>
        <dbReference type="ARBA" id="ARBA00023136"/>
    </source>
</evidence>
<organism evidence="7 8">
    <name type="scientific">Frankliniella occidentalis</name>
    <name type="common">Western flower thrips</name>
    <name type="synonym">Euthrips occidentalis</name>
    <dbReference type="NCBI Taxonomy" id="133901"/>
    <lineage>
        <taxon>Eukaryota</taxon>
        <taxon>Metazoa</taxon>
        <taxon>Ecdysozoa</taxon>
        <taxon>Arthropoda</taxon>
        <taxon>Hexapoda</taxon>
        <taxon>Insecta</taxon>
        <taxon>Pterygota</taxon>
        <taxon>Neoptera</taxon>
        <taxon>Paraneoptera</taxon>
        <taxon>Thysanoptera</taxon>
        <taxon>Terebrantia</taxon>
        <taxon>Thripoidea</taxon>
        <taxon>Thripidae</taxon>
        <taxon>Frankliniella</taxon>
    </lineage>
</organism>
<dbReference type="AlphaFoldDB" id="A0A6J1SQQ3"/>
<comment type="similarity">
    <text evidence="2">Belongs to the EI24 family.</text>
</comment>
<evidence type="ECO:0000256" key="1">
    <source>
        <dbReference type="ARBA" id="ARBA00004141"/>
    </source>
</evidence>
<feature type="transmembrane region" description="Helical" evidence="6">
    <location>
        <begin position="68"/>
        <end position="94"/>
    </location>
</feature>
<dbReference type="PANTHER" id="PTHR21389:SF0">
    <property type="entry name" value="ETOPOSIDE-INDUCED PROTEIN 2.4 HOMOLOG"/>
    <property type="match status" value="1"/>
</dbReference>
<keyword evidence="7" id="KW-1185">Reference proteome</keyword>
<dbReference type="KEGG" id="foc:113208731"/>
<dbReference type="GO" id="GO:0016236">
    <property type="term" value="P:macroautophagy"/>
    <property type="evidence" value="ECO:0007669"/>
    <property type="project" value="TreeGrafter"/>
</dbReference>
<dbReference type="CTD" id="10010"/>
<dbReference type="GeneID" id="113208731"/>
<evidence type="ECO:0000256" key="4">
    <source>
        <dbReference type="ARBA" id="ARBA00022989"/>
    </source>
</evidence>
<evidence type="ECO:0000256" key="6">
    <source>
        <dbReference type="SAM" id="Phobius"/>
    </source>
</evidence>
<name>A0A6J1SQQ3_FRAOC</name>
<reference evidence="8" key="1">
    <citation type="submission" date="2025-08" db="UniProtKB">
        <authorList>
            <consortium name="RefSeq"/>
        </authorList>
    </citation>
    <scope>IDENTIFICATION</scope>
    <source>
        <tissue evidence="8">Whole organism</tissue>
    </source>
</reference>
<dbReference type="RefSeq" id="XP_026281660.1">
    <property type="nucleotide sequence ID" value="XM_026425875.2"/>
</dbReference>
<accession>A0A6J1SQQ3</accession>
<dbReference type="OrthoDB" id="266518at2759"/>
<feature type="transmembrane region" description="Helical" evidence="6">
    <location>
        <begin position="185"/>
        <end position="206"/>
    </location>
</feature>
<evidence type="ECO:0000256" key="2">
    <source>
        <dbReference type="ARBA" id="ARBA00010970"/>
    </source>
</evidence>
<evidence type="ECO:0000256" key="3">
    <source>
        <dbReference type="ARBA" id="ARBA00022692"/>
    </source>
</evidence>
<gene>
    <name evidence="8" type="primary">LOC113208731</name>
</gene>
<dbReference type="PANTHER" id="PTHR21389">
    <property type="entry name" value="P53 INDUCED PROTEIN"/>
    <property type="match status" value="1"/>
</dbReference>
<dbReference type="GO" id="GO:0005783">
    <property type="term" value="C:endoplasmic reticulum"/>
    <property type="evidence" value="ECO:0007669"/>
    <property type="project" value="TreeGrafter"/>
</dbReference>
<keyword evidence="3 6" id="KW-0812">Transmembrane</keyword>
<evidence type="ECO:0000313" key="8">
    <source>
        <dbReference type="RefSeq" id="XP_026281660.1"/>
    </source>
</evidence>
<comment type="subcellular location">
    <subcellularLocation>
        <location evidence="1">Membrane</location>
        <topology evidence="1">Multi-pass membrane protein</topology>
    </subcellularLocation>
</comment>
<dbReference type="Pfam" id="PF07264">
    <property type="entry name" value="EI24"/>
    <property type="match status" value="1"/>
</dbReference>
<dbReference type="GO" id="GO:0016020">
    <property type="term" value="C:membrane"/>
    <property type="evidence" value="ECO:0007669"/>
    <property type="project" value="UniProtKB-SubCell"/>
</dbReference>
<dbReference type="Proteomes" id="UP000504606">
    <property type="component" value="Unplaced"/>
</dbReference>
<dbReference type="InterPro" id="IPR059112">
    <property type="entry name" value="CysZ/EI24"/>
</dbReference>
<feature type="transmembrane region" description="Helical" evidence="6">
    <location>
        <begin position="227"/>
        <end position="258"/>
    </location>
</feature>
<sequence>MDTIYPVFYAMTRGLRDSLQGATVLLTLDKNIQEREDQIRRNTPRRHRDSHQPSVMKRIMQCCGLNGGLFWLSMFLFEYGLLPTLSMLLTFLFGYESGTRQLVWSWLQPALSCTFGAIWVIPLFFLSKFINNLWFQDIANSAYRYSRGRPVMLSNFSKLIADFLFSILVQTLFLIQSYLVSLLPLAGLGKAFALLHTCLLYSLYSFEYKWINMGWELHHRLTFIECNWPYFVGFGLPLAILTALPSSYFVSGCVFSILFPLFLISGNEASPETGACTFPLQLFSPVIAISNAIFNRSIGSASSRR</sequence>
<protein>
    <submittedName>
        <fullName evidence="8">Etoposide-induced protein 2.4 homolog isoform X1</fullName>
    </submittedName>
</protein>